<reference evidence="1 2" key="1">
    <citation type="submission" date="2016-10" db="EMBL/GenBank/DDBJ databases">
        <title>Draft Genome Sequence of Rhizobacteria Flavobacterium johnsoniae CI04.</title>
        <authorList>
            <person name="Bravo J.I."/>
            <person name="Lozano G.L."/>
            <person name="Handelsman J."/>
        </authorList>
    </citation>
    <scope>NUCLEOTIDE SEQUENCE [LARGE SCALE GENOMIC DNA]</scope>
    <source>
        <strain evidence="1 2">CI04</strain>
    </source>
</reference>
<organism evidence="1 2">
    <name type="scientific">Flavobacterium johnsoniae</name>
    <name type="common">Cytophaga johnsonae</name>
    <dbReference type="NCBI Taxonomy" id="986"/>
    <lineage>
        <taxon>Bacteria</taxon>
        <taxon>Pseudomonadati</taxon>
        <taxon>Bacteroidota</taxon>
        <taxon>Flavobacteriia</taxon>
        <taxon>Flavobacteriales</taxon>
        <taxon>Flavobacteriaceae</taxon>
        <taxon>Flavobacterium</taxon>
    </lineage>
</organism>
<dbReference type="RefSeq" id="WP_071637740.1">
    <property type="nucleotide sequence ID" value="NZ_MLFK01000009.1"/>
</dbReference>
<dbReference type="OrthoDB" id="1354520at2"/>
<sequence>MKTKFYIITFIGLLFYCCQQKDSIDSNENIDLDSVEISGIDNEMLREWFSLNRHSDSIVASARLIIKERRGEVEFHPQDEREYITTCINEAQQHLDELKRKVKYIREFAVQIKKYDPEVQHKIDSLKEDYIQEELKLNESLSHLY</sequence>
<gene>
    <name evidence="1" type="ORF">BKM63_16795</name>
</gene>
<protein>
    <submittedName>
        <fullName evidence="1">Uncharacterized protein</fullName>
    </submittedName>
</protein>
<dbReference type="AlphaFoldDB" id="A0A1J7CLM0"/>
<dbReference type="EMBL" id="MLFK01000009">
    <property type="protein sequence ID" value="OIV40538.1"/>
    <property type="molecule type" value="Genomic_DNA"/>
</dbReference>
<proteinExistence type="predicted"/>
<evidence type="ECO:0000313" key="2">
    <source>
        <dbReference type="Proteomes" id="UP000182826"/>
    </source>
</evidence>
<keyword evidence="2" id="KW-1185">Reference proteome</keyword>
<comment type="caution">
    <text evidence="1">The sequence shown here is derived from an EMBL/GenBank/DDBJ whole genome shotgun (WGS) entry which is preliminary data.</text>
</comment>
<accession>A0A1J7CLM0</accession>
<evidence type="ECO:0000313" key="1">
    <source>
        <dbReference type="EMBL" id="OIV40538.1"/>
    </source>
</evidence>
<dbReference type="Proteomes" id="UP000182826">
    <property type="component" value="Unassembled WGS sequence"/>
</dbReference>
<name>A0A1J7CLM0_FLAJO</name>